<dbReference type="RefSeq" id="WP_044036071.1">
    <property type="nucleotide sequence ID" value="NZ_HG917868.1"/>
</dbReference>
<dbReference type="SFLD" id="SFLDG01129">
    <property type="entry name" value="C1.5:_HAD__Beta-PGM__Phosphata"/>
    <property type="match status" value="1"/>
</dbReference>
<dbReference type="SUPFAM" id="SSF56784">
    <property type="entry name" value="HAD-like"/>
    <property type="match status" value="1"/>
</dbReference>
<evidence type="ECO:0000256" key="1">
    <source>
        <dbReference type="ARBA" id="ARBA00001946"/>
    </source>
</evidence>
<keyword evidence="4" id="KW-0460">Magnesium</keyword>
<dbReference type="GO" id="GO:0044281">
    <property type="term" value="P:small molecule metabolic process"/>
    <property type="evidence" value="ECO:0007669"/>
    <property type="project" value="UniProtKB-ARBA"/>
</dbReference>
<keyword evidence="3 5" id="KW-0378">Hydrolase</keyword>
<comment type="cofactor">
    <cofactor evidence="1">
        <name>Mg(2+)</name>
        <dbReference type="ChEBI" id="CHEBI:18420"/>
    </cofactor>
</comment>
<dbReference type="InterPro" id="IPR036412">
    <property type="entry name" value="HAD-like_sf"/>
</dbReference>
<dbReference type="KEGG" id="clt:CM240_0440"/>
<dbReference type="NCBIfam" id="TIGR01549">
    <property type="entry name" value="HAD-SF-IA-v1"/>
    <property type="match status" value="1"/>
</dbReference>
<name>W6S009_9CLOT</name>
<reference evidence="5 6" key="1">
    <citation type="submission" date="2013-11" db="EMBL/GenBank/DDBJ databases">
        <title>Complete genome sequence of Clostridum sp. M2/40.</title>
        <authorList>
            <person name="Wibberg D."/>
            <person name="Puehler A."/>
            <person name="Schlueter A."/>
        </authorList>
    </citation>
    <scope>NUCLEOTIDE SEQUENCE [LARGE SCALE GENOMIC DNA]</scope>
    <source>
        <strain evidence="6">M2/40</strain>
    </source>
</reference>
<organism evidence="5 6">
    <name type="scientific">Clostridium bornimense</name>
    <dbReference type="NCBI Taxonomy" id="1216932"/>
    <lineage>
        <taxon>Bacteria</taxon>
        <taxon>Bacillati</taxon>
        <taxon>Bacillota</taxon>
        <taxon>Clostridia</taxon>
        <taxon>Eubacteriales</taxon>
        <taxon>Clostridiaceae</taxon>
        <taxon>Clostridium</taxon>
    </lineage>
</organism>
<dbReference type="InterPro" id="IPR006439">
    <property type="entry name" value="HAD-SF_hydro_IA"/>
</dbReference>
<evidence type="ECO:0000256" key="2">
    <source>
        <dbReference type="ARBA" id="ARBA00022723"/>
    </source>
</evidence>
<dbReference type="Pfam" id="PF00702">
    <property type="entry name" value="Hydrolase"/>
    <property type="match status" value="1"/>
</dbReference>
<keyword evidence="2" id="KW-0479">Metal-binding</keyword>
<dbReference type="HOGENOM" id="CLU_045011_8_6_9"/>
<sequence>MYKNYVFDLYGTLVDINTDEDCEVLWEKLSLFYKFKGADYSPFALKKAYKEKVKKAQDAITNTKYPDIVLEDVFNDLFEDKNVYVSKDTLHDTAHLFRVLSIKYIKLYDGVIELLGLLKMKGKKIYLLSNAQRIFTLYEMKMLGIEKFFDDILFSSDFKVCKPDILFYNQLLEKLNLDKHETIMIGNDYIADIEGAYNFGIDSLYIDSNLSPNIDSRLKSTYSIMDKDGTVNKIASFIIKS</sequence>
<keyword evidence="6" id="KW-1185">Reference proteome</keyword>
<dbReference type="EMBL" id="HG917868">
    <property type="protein sequence ID" value="CDM67607.1"/>
    <property type="molecule type" value="Genomic_DNA"/>
</dbReference>
<dbReference type="STRING" id="1216932.CM240_0440"/>
<protein>
    <submittedName>
        <fullName evidence="5">HAD hydrolase, family IA</fullName>
    </submittedName>
</protein>
<evidence type="ECO:0000313" key="5">
    <source>
        <dbReference type="EMBL" id="CDM67607.1"/>
    </source>
</evidence>
<dbReference type="InterPro" id="IPR051400">
    <property type="entry name" value="HAD-like_hydrolase"/>
</dbReference>
<evidence type="ECO:0000256" key="3">
    <source>
        <dbReference type="ARBA" id="ARBA00022801"/>
    </source>
</evidence>
<dbReference type="Gene3D" id="1.10.150.520">
    <property type="match status" value="1"/>
</dbReference>
<dbReference type="PANTHER" id="PTHR46470">
    <property type="entry name" value="N-ACYLNEURAMINATE-9-PHOSPHATASE"/>
    <property type="match status" value="1"/>
</dbReference>
<dbReference type="PANTHER" id="PTHR46470:SF2">
    <property type="entry name" value="GLYCERALDEHYDE 3-PHOSPHATE PHOSPHATASE"/>
    <property type="match status" value="1"/>
</dbReference>
<dbReference type="AlphaFoldDB" id="W6S009"/>
<evidence type="ECO:0000256" key="4">
    <source>
        <dbReference type="ARBA" id="ARBA00022842"/>
    </source>
</evidence>
<dbReference type="Gene3D" id="3.40.50.1000">
    <property type="entry name" value="HAD superfamily/HAD-like"/>
    <property type="match status" value="1"/>
</dbReference>
<dbReference type="PATRIC" id="fig|1216932.3.peg.425"/>
<dbReference type="eggNOG" id="COG1011">
    <property type="taxonomic scope" value="Bacteria"/>
</dbReference>
<dbReference type="InterPro" id="IPR023214">
    <property type="entry name" value="HAD_sf"/>
</dbReference>
<accession>W6S009</accession>
<dbReference type="PRINTS" id="PR00413">
    <property type="entry name" value="HADHALOGNASE"/>
</dbReference>
<dbReference type="NCBIfam" id="TIGR01509">
    <property type="entry name" value="HAD-SF-IA-v3"/>
    <property type="match status" value="1"/>
</dbReference>
<dbReference type="Proteomes" id="UP000019426">
    <property type="component" value="Chromosome M2/40_rep1"/>
</dbReference>
<dbReference type="GO" id="GO:0046872">
    <property type="term" value="F:metal ion binding"/>
    <property type="evidence" value="ECO:0007669"/>
    <property type="project" value="UniProtKB-KW"/>
</dbReference>
<dbReference type="OrthoDB" id="264363at2"/>
<dbReference type="GO" id="GO:0016791">
    <property type="term" value="F:phosphatase activity"/>
    <property type="evidence" value="ECO:0007669"/>
    <property type="project" value="TreeGrafter"/>
</dbReference>
<proteinExistence type="predicted"/>
<dbReference type="SFLD" id="SFLDS00003">
    <property type="entry name" value="Haloacid_Dehalogenase"/>
    <property type="match status" value="1"/>
</dbReference>
<gene>
    <name evidence="5" type="ORF">CM240_0440</name>
</gene>
<evidence type="ECO:0000313" key="6">
    <source>
        <dbReference type="Proteomes" id="UP000019426"/>
    </source>
</evidence>